<dbReference type="InterPro" id="IPR036390">
    <property type="entry name" value="WH_DNA-bd_sf"/>
</dbReference>
<dbReference type="Gene3D" id="3.40.190.10">
    <property type="entry name" value="Periplasmic binding protein-like II"/>
    <property type="match status" value="2"/>
</dbReference>
<dbReference type="GO" id="GO:0003677">
    <property type="term" value="F:DNA binding"/>
    <property type="evidence" value="ECO:0007669"/>
    <property type="project" value="UniProtKB-KW"/>
</dbReference>
<dbReference type="InterPro" id="IPR036388">
    <property type="entry name" value="WH-like_DNA-bd_sf"/>
</dbReference>
<dbReference type="AlphaFoldDB" id="A0A1I1Z6A1"/>
<dbReference type="SUPFAM" id="SSF53850">
    <property type="entry name" value="Periplasmic binding protein-like II"/>
    <property type="match status" value="1"/>
</dbReference>
<dbReference type="EMBL" id="FONH01000002">
    <property type="protein sequence ID" value="SFE25880.1"/>
    <property type="molecule type" value="Genomic_DNA"/>
</dbReference>
<dbReference type="RefSeq" id="WP_026634068.1">
    <property type="nucleotide sequence ID" value="NZ_FONH01000002.1"/>
</dbReference>
<dbReference type="PROSITE" id="PS50931">
    <property type="entry name" value="HTH_LYSR"/>
    <property type="match status" value="1"/>
</dbReference>
<evidence type="ECO:0000259" key="5">
    <source>
        <dbReference type="PROSITE" id="PS50931"/>
    </source>
</evidence>
<comment type="similarity">
    <text evidence="1">Belongs to the LysR transcriptional regulatory family.</text>
</comment>
<dbReference type="Proteomes" id="UP000199477">
    <property type="component" value="Unassembled WGS sequence"/>
</dbReference>
<feature type="domain" description="HTH lysR-type" evidence="5">
    <location>
        <begin position="4"/>
        <end position="61"/>
    </location>
</feature>
<dbReference type="PANTHER" id="PTHR30579">
    <property type="entry name" value="TRANSCRIPTIONAL REGULATOR"/>
    <property type="match status" value="1"/>
</dbReference>
<dbReference type="SUPFAM" id="SSF46785">
    <property type="entry name" value="Winged helix' DNA-binding domain"/>
    <property type="match status" value="1"/>
</dbReference>
<dbReference type="InterPro" id="IPR000847">
    <property type="entry name" value="LysR_HTH_N"/>
</dbReference>
<dbReference type="STRING" id="500610.SAMN02799615_00599"/>
<evidence type="ECO:0000313" key="6">
    <source>
        <dbReference type="EMBL" id="SFE25880.1"/>
    </source>
</evidence>
<evidence type="ECO:0000256" key="4">
    <source>
        <dbReference type="ARBA" id="ARBA00023163"/>
    </source>
</evidence>
<keyword evidence="2" id="KW-0805">Transcription regulation</keyword>
<reference evidence="7" key="1">
    <citation type="submission" date="2016-10" db="EMBL/GenBank/DDBJ databases">
        <authorList>
            <person name="Varghese N."/>
            <person name="Submissions S."/>
        </authorList>
    </citation>
    <scope>NUCLEOTIDE SEQUENCE [LARGE SCALE GENOMIC DNA]</scope>
    <source>
        <strain evidence="7">UNC178MFTsu3.1</strain>
    </source>
</reference>
<sequence>MRPLPSELLRSFVAVARAASFTTAAEQLYLSQSTVSQHIRRLEELLGQPLFERDTRNVRLSPHGETLHRYAVRILQLMDEAVTSVSGPPLNGTVRLGLPEDFASSRLAAALASFVERNPEVELVIRTGLSGDLFRELDEDRHDLVFAKRLGGSRRGRIVRTEPLYWCGSAVTPPRGADLVLPLAVHPEPSITRTRIFEALQAAGRPYRVAVVSSSIAVIHAAVLAGLGVGAFTSYAMPEGLIPLDEGLPDLGTLEYVIERRPAPSKAAEALEHVLAEAAKAP</sequence>
<dbReference type="Gene3D" id="1.10.10.10">
    <property type="entry name" value="Winged helix-like DNA-binding domain superfamily/Winged helix DNA-binding domain"/>
    <property type="match status" value="1"/>
</dbReference>
<dbReference type="InterPro" id="IPR005119">
    <property type="entry name" value="LysR_subst-bd"/>
</dbReference>
<protein>
    <submittedName>
        <fullName evidence="6">DNA-binding transcriptional regulator, LysR family</fullName>
    </submittedName>
</protein>
<accession>A0A1I1Z6A1</accession>
<dbReference type="GO" id="GO:0003700">
    <property type="term" value="F:DNA-binding transcription factor activity"/>
    <property type="evidence" value="ECO:0007669"/>
    <property type="project" value="InterPro"/>
</dbReference>
<evidence type="ECO:0000256" key="2">
    <source>
        <dbReference type="ARBA" id="ARBA00023015"/>
    </source>
</evidence>
<evidence type="ECO:0000256" key="3">
    <source>
        <dbReference type="ARBA" id="ARBA00023125"/>
    </source>
</evidence>
<dbReference type="InterPro" id="IPR050176">
    <property type="entry name" value="LTTR"/>
</dbReference>
<proteinExistence type="inferred from homology"/>
<keyword evidence="3 6" id="KW-0238">DNA-binding</keyword>
<dbReference type="PRINTS" id="PR00039">
    <property type="entry name" value="HTHLYSR"/>
</dbReference>
<name>A0A1I1Z6A1_9GAMM</name>
<evidence type="ECO:0000256" key="1">
    <source>
        <dbReference type="ARBA" id="ARBA00009437"/>
    </source>
</evidence>
<evidence type="ECO:0000313" key="7">
    <source>
        <dbReference type="Proteomes" id="UP000199477"/>
    </source>
</evidence>
<dbReference type="PANTHER" id="PTHR30579:SF7">
    <property type="entry name" value="HTH-TYPE TRANSCRIPTIONAL REGULATOR LRHA-RELATED"/>
    <property type="match status" value="1"/>
</dbReference>
<dbReference type="FunFam" id="1.10.10.10:FF:000001">
    <property type="entry name" value="LysR family transcriptional regulator"/>
    <property type="match status" value="1"/>
</dbReference>
<organism evidence="6 7">
    <name type="scientific">Dyella marensis</name>
    <dbReference type="NCBI Taxonomy" id="500610"/>
    <lineage>
        <taxon>Bacteria</taxon>
        <taxon>Pseudomonadati</taxon>
        <taxon>Pseudomonadota</taxon>
        <taxon>Gammaproteobacteria</taxon>
        <taxon>Lysobacterales</taxon>
        <taxon>Rhodanobacteraceae</taxon>
        <taxon>Dyella</taxon>
    </lineage>
</organism>
<keyword evidence="7" id="KW-1185">Reference proteome</keyword>
<keyword evidence="4" id="KW-0804">Transcription</keyword>
<dbReference type="Pfam" id="PF00126">
    <property type="entry name" value="HTH_1"/>
    <property type="match status" value="1"/>
</dbReference>
<gene>
    <name evidence="6" type="ORF">SAMN02799615_00599</name>
</gene>
<dbReference type="Pfam" id="PF03466">
    <property type="entry name" value="LysR_substrate"/>
    <property type="match status" value="1"/>
</dbReference>